<proteinExistence type="predicted"/>
<evidence type="ECO:0000313" key="1">
    <source>
        <dbReference type="EMBL" id="KAJ7705911.1"/>
    </source>
</evidence>
<keyword evidence="2" id="KW-1185">Reference proteome</keyword>
<reference evidence="1" key="1">
    <citation type="submission" date="2023-03" db="EMBL/GenBank/DDBJ databases">
        <title>Massive genome expansion in bonnet fungi (Mycena s.s.) driven by repeated elements and novel gene families across ecological guilds.</title>
        <authorList>
            <consortium name="Lawrence Berkeley National Laboratory"/>
            <person name="Harder C.B."/>
            <person name="Miyauchi S."/>
            <person name="Viragh M."/>
            <person name="Kuo A."/>
            <person name="Thoen E."/>
            <person name="Andreopoulos B."/>
            <person name="Lu D."/>
            <person name="Skrede I."/>
            <person name="Drula E."/>
            <person name="Henrissat B."/>
            <person name="Morin E."/>
            <person name="Kohler A."/>
            <person name="Barry K."/>
            <person name="LaButti K."/>
            <person name="Morin E."/>
            <person name="Salamov A."/>
            <person name="Lipzen A."/>
            <person name="Mereny Z."/>
            <person name="Hegedus B."/>
            <person name="Baldrian P."/>
            <person name="Stursova M."/>
            <person name="Weitz H."/>
            <person name="Taylor A."/>
            <person name="Grigoriev I.V."/>
            <person name="Nagy L.G."/>
            <person name="Martin F."/>
            <person name="Kauserud H."/>
        </authorList>
    </citation>
    <scope>NUCLEOTIDE SEQUENCE</scope>
    <source>
        <strain evidence="1">CBHHK182m</strain>
    </source>
</reference>
<comment type="caution">
    <text evidence="1">The sequence shown here is derived from an EMBL/GenBank/DDBJ whole genome shotgun (WGS) entry which is preliminary data.</text>
</comment>
<organism evidence="1 2">
    <name type="scientific">Mycena metata</name>
    <dbReference type="NCBI Taxonomy" id="1033252"/>
    <lineage>
        <taxon>Eukaryota</taxon>
        <taxon>Fungi</taxon>
        <taxon>Dikarya</taxon>
        <taxon>Basidiomycota</taxon>
        <taxon>Agaricomycotina</taxon>
        <taxon>Agaricomycetes</taxon>
        <taxon>Agaricomycetidae</taxon>
        <taxon>Agaricales</taxon>
        <taxon>Marasmiineae</taxon>
        <taxon>Mycenaceae</taxon>
        <taxon>Mycena</taxon>
    </lineage>
</organism>
<dbReference type="AlphaFoldDB" id="A0AAD7GV30"/>
<dbReference type="EMBL" id="JARKIB010000462">
    <property type="protein sequence ID" value="KAJ7705911.1"/>
    <property type="molecule type" value="Genomic_DNA"/>
</dbReference>
<evidence type="ECO:0000313" key="2">
    <source>
        <dbReference type="Proteomes" id="UP001215598"/>
    </source>
</evidence>
<sequence length="180" mass="19826">MDSDAAATELEHTVSVRRQVLQDRAKSCVVHMADIMTDDLRVTELIEGRKNWRLCVQDLDDDISDEVVVRVQGVLMKNNLVPKNARSKAQFLAQSAEICGLRTKTFDASMSALSSVDQRFSEFLAGTDIIGSSDDTGRSGGGFLASNRVFSFRSDAPTEQDNMFEDGVDHCVPCPANHRV</sequence>
<accession>A0AAD7GV30</accession>
<protein>
    <submittedName>
        <fullName evidence="1">Uncharacterized protein</fullName>
    </submittedName>
</protein>
<gene>
    <name evidence="1" type="ORF">B0H16DRAFT_1482042</name>
</gene>
<dbReference type="Proteomes" id="UP001215598">
    <property type="component" value="Unassembled WGS sequence"/>
</dbReference>
<name>A0AAD7GV30_9AGAR</name>